<dbReference type="EMBL" id="CP003190">
    <property type="protein sequence ID" value="AGL82938.1"/>
    <property type="molecule type" value="Genomic_DNA"/>
</dbReference>
<name>A0A2C9EH58_PSEPH</name>
<evidence type="ECO:0000256" key="1">
    <source>
        <dbReference type="SAM" id="MobiDB-lite"/>
    </source>
</evidence>
<accession>A0A2C9EH58</accession>
<evidence type="ECO:0000313" key="3">
    <source>
        <dbReference type="Proteomes" id="UP000013940"/>
    </source>
</evidence>
<gene>
    <name evidence="2" type="ORF">PFLCHA0_c11460</name>
</gene>
<protein>
    <submittedName>
        <fullName evidence="2">Uncharacterized protein</fullName>
    </submittedName>
</protein>
<dbReference type="RefSeq" id="WP_015634300.1">
    <property type="nucleotide sequence ID" value="NC_021237.1"/>
</dbReference>
<reference evidence="3" key="1">
    <citation type="journal article" date="2014" name="Genome Announc.">
        <title>Full-genome sequence of the plant growth-promoting bacterium Pseudomonas protegens CHA0.</title>
        <authorList>
            <person name="Jousset A."/>
            <person name="Schuldes J."/>
            <person name="Keel C."/>
            <person name="Maurhofer M."/>
            <person name="Daniel R."/>
            <person name="Scheu S."/>
            <person name="Thuermer A."/>
        </authorList>
    </citation>
    <scope>NUCLEOTIDE SEQUENCE [LARGE SCALE GENOMIC DNA]</scope>
    <source>
        <strain evidence="3">DSM 19095 / LMG 27888 / CFBP 6595 / CHA0</strain>
    </source>
</reference>
<evidence type="ECO:0000313" key="2">
    <source>
        <dbReference type="EMBL" id="AGL82938.1"/>
    </source>
</evidence>
<dbReference type="AlphaFoldDB" id="A0A2C9EH58"/>
<proteinExistence type="predicted"/>
<organism evidence="2 3">
    <name type="scientific">Pseudomonas protegens (strain DSM 19095 / LMG 27888 / CFBP 6595 / CHA0)</name>
    <dbReference type="NCBI Taxonomy" id="1124983"/>
    <lineage>
        <taxon>Bacteria</taxon>
        <taxon>Pseudomonadati</taxon>
        <taxon>Pseudomonadota</taxon>
        <taxon>Gammaproteobacteria</taxon>
        <taxon>Pseudomonadales</taxon>
        <taxon>Pseudomonadaceae</taxon>
        <taxon>Pseudomonas</taxon>
    </lineage>
</organism>
<dbReference type="eggNOG" id="ENOG5033NXR">
    <property type="taxonomic scope" value="Bacteria"/>
</dbReference>
<dbReference type="KEGG" id="pprc:PFLCHA0_c11460"/>
<sequence>MPSRNTPIARFWLALVLLIIGRPCLAMSLEQQFAGLADCSMENVYLDASDHQPRGAYFSERQLQPCELDEAARYCVDDQYHGLAVSAVMIPYRGPFSVHALYLKDSVDSVRQRLGTAFFGDGRERPLLTEDRHTPGSSVLYCDPQSQ</sequence>
<feature type="region of interest" description="Disordered" evidence="1">
    <location>
        <begin position="126"/>
        <end position="147"/>
    </location>
</feature>
<dbReference type="Proteomes" id="UP000013940">
    <property type="component" value="Chromosome"/>
</dbReference>
<dbReference type="HOGENOM" id="CLU_148015_0_0_6"/>
<dbReference type="GeneID" id="57474130"/>